<sequence>MKKNILYEKLSKGCGFISVVGYFYPIFLAYVYLKTMSADDYKYFFFNKSDLQSYIDNYFKVDNLQFTTALIFGLLSITFYVLRRKTE</sequence>
<keyword evidence="2" id="KW-0614">Plasmid</keyword>
<proteinExistence type="predicted"/>
<keyword evidence="1" id="KW-1133">Transmembrane helix</keyword>
<feature type="transmembrane region" description="Helical" evidence="1">
    <location>
        <begin position="12"/>
        <end position="33"/>
    </location>
</feature>
<organism evidence="2">
    <name type="scientific">Salmonella typhi</name>
    <dbReference type="NCBI Taxonomy" id="90370"/>
    <lineage>
        <taxon>Bacteria</taxon>
        <taxon>Pseudomonadati</taxon>
        <taxon>Pseudomonadota</taxon>
        <taxon>Gammaproteobacteria</taxon>
        <taxon>Enterobacterales</taxon>
        <taxon>Enterobacteriaceae</taxon>
        <taxon>Salmonella</taxon>
    </lineage>
</organism>
<protein>
    <submittedName>
        <fullName evidence="2">Uncharacterized protein</fullName>
    </submittedName>
</protein>
<geneLocation type="plasmid" evidence="2">
    <name>pTy031_01</name>
</geneLocation>
<keyword evidence="1" id="KW-0812">Transmembrane</keyword>
<dbReference type="RefSeq" id="WP_050189101.1">
    <property type="nucleotide sequence ID" value="NZ_KX833210.1"/>
</dbReference>
<keyword evidence="1" id="KW-0472">Membrane</keyword>
<dbReference type="EMBL" id="KX833210">
    <property type="protein sequence ID" value="API82872.1"/>
    <property type="molecule type" value="Genomic_DNA"/>
</dbReference>
<dbReference type="AlphaFoldDB" id="A0A1L4BLR4"/>
<evidence type="ECO:0000313" key="2">
    <source>
        <dbReference type="EMBL" id="API82872.1"/>
    </source>
</evidence>
<name>A0A1L4BLR4_SALTI</name>
<reference evidence="2" key="1">
    <citation type="submission" date="2016-09" db="EMBL/GenBank/DDBJ databases">
        <title>Whole genome sequence analysis of Salmonella Typhi isolated in Thailand before and after the introduction of a national immunization program.</title>
        <authorList>
            <person name="Dyson Z.A."/>
            <person name="Thanh D.P."/>
            <person name="Bodhidatta L."/>
            <person name="Mason C.J."/>
            <person name="Rabaa M.A."/>
            <person name="Vinh P.V."/>
            <person name="Thanh T.H."/>
            <person name="Thwaites G.E."/>
            <person name="Baker S."/>
            <person name="Holt K.E."/>
        </authorList>
    </citation>
    <scope>NUCLEOTIDE SEQUENCE</scope>
    <source>
        <strain evidence="2">Salmonella Typhi Ty031 plasmid pTy031_01</strain>
        <plasmid evidence="2">pTy031_01</plasmid>
    </source>
</reference>
<feature type="transmembrane region" description="Helical" evidence="1">
    <location>
        <begin position="64"/>
        <end position="82"/>
    </location>
</feature>
<evidence type="ECO:0000256" key="1">
    <source>
        <dbReference type="SAM" id="Phobius"/>
    </source>
</evidence>
<accession>A0A1L4BLR4</accession>